<accession>A0AA39KPS0</accession>
<organism evidence="2 3">
    <name type="scientific">Microctonus hyperodae</name>
    <name type="common">Parasitoid wasp</name>
    <dbReference type="NCBI Taxonomy" id="165561"/>
    <lineage>
        <taxon>Eukaryota</taxon>
        <taxon>Metazoa</taxon>
        <taxon>Ecdysozoa</taxon>
        <taxon>Arthropoda</taxon>
        <taxon>Hexapoda</taxon>
        <taxon>Insecta</taxon>
        <taxon>Pterygota</taxon>
        <taxon>Neoptera</taxon>
        <taxon>Endopterygota</taxon>
        <taxon>Hymenoptera</taxon>
        <taxon>Apocrita</taxon>
        <taxon>Ichneumonoidea</taxon>
        <taxon>Braconidae</taxon>
        <taxon>Euphorinae</taxon>
        <taxon>Microctonus</taxon>
    </lineage>
</organism>
<proteinExistence type="predicted"/>
<comment type="caution">
    <text evidence="2">The sequence shown here is derived from an EMBL/GenBank/DDBJ whole genome shotgun (WGS) entry which is preliminary data.</text>
</comment>
<sequence length="83" mass="9654">THSIIDELHLEHDEIDRATQLSDLEQDNESVSEEMDSTFKTQPDTPLSTLSTIYSTEKTESSRVQRKRKNFKKQEEAETMPEL</sequence>
<dbReference type="Proteomes" id="UP001168972">
    <property type="component" value="Unassembled WGS sequence"/>
</dbReference>
<evidence type="ECO:0000313" key="2">
    <source>
        <dbReference type="EMBL" id="KAK0169403.1"/>
    </source>
</evidence>
<dbReference type="EMBL" id="JAQQBR010001192">
    <property type="protein sequence ID" value="KAK0169403.1"/>
    <property type="molecule type" value="Genomic_DNA"/>
</dbReference>
<feature type="non-terminal residue" evidence="2">
    <location>
        <position position="1"/>
    </location>
</feature>
<reference evidence="2" key="1">
    <citation type="journal article" date="2023" name="bioRxiv">
        <title>Scaffold-level genome assemblies of two parasitoid biocontrol wasps reveal the parthenogenesis mechanism and an associated novel virus.</title>
        <authorList>
            <person name="Inwood S."/>
            <person name="Skelly J."/>
            <person name="Guhlin J."/>
            <person name="Harrop T."/>
            <person name="Goldson S."/>
            <person name="Dearden P."/>
        </authorList>
    </citation>
    <scope>NUCLEOTIDE SEQUENCE</scope>
    <source>
        <strain evidence="2">Lincoln</strain>
        <tissue evidence="2">Whole body</tissue>
    </source>
</reference>
<feature type="compositionally biased region" description="Polar residues" evidence="1">
    <location>
        <begin position="38"/>
        <end position="56"/>
    </location>
</feature>
<reference evidence="2" key="2">
    <citation type="submission" date="2023-03" db="EMBL/GenBank/DDBJ databases">
        <authorList>
            <person name="Inwood S.N."/>
            <person name="Skelly J.G."/>
            <person name="Guhlin J."/>
            <person name="Harrop T.W.R."/>
            <person name="Goldson S.G."/>
            <person name="Dearden P.K."/>
        </authorList>
    </citation>
    <scope>NUCLEOTIDE SEQUENCE</scope>
    <source>
        <strain evidence="2">Lincoln</strain>
        <tissue evidence="2">Whole body</tissue>
    </source>
</reference>
<evidence type="ECO:0000256" key="1">
    <source>
        <dbReference type="SAM" id="MobiDB-lite"/>
    </source>
</evidence>
<gene>
    <name evidence="2" type="ORF">PV327_011598</name>
</gene>
<evidence type="ECO:0000313" key="3">
    <source>
        <dbReference type="Proteomes" id="UP001168972"/>
    </source>
</evidence>
<keyword evidence="3" id="KW-1185">Reference proteome</keyword>
<dbReference type="AlphaFoldDB" id="A0AA39KPS0"/>
<feature type="compositionally biased region" description="Acidic residues" evidence="1">
    <location>
        <begin position="24"/>
        <end position="36"/>
    </location>
</feature>
<name>A0AA39KPS0_MICHY</name>
<feature type="non-terminal residue" evidence="2">
    <location>
        <position position="83"/>
    </location>
</feature>
<feature type="region of interest" description="Disordered" evidence="1">
    <location>
        <begin position="16"/>
        <end position="83"/>
    </location>
</feature>
<protein>
    <submittedName>
        <fullName evidence="2">Uncharacterized protein</fullName>
    </submittedName>
</protein>